<dbReference type="Proteomes" id="UP000204476">
    <property type="component" value="Genome"/>
</dbReference>
<evidence type="ECO:0008006" key="4">
    <source>
        <dbReference type="Google" id="ProtNLM"/>
    </source>
</evidence>
<evidence type="ECO:0000313" key="2">
    <source>
        <dbReference type="EMBL" id="AKJ72372.1"/>
    </source>
</evidence>
<dbReference type="RefSeq" id="YP_009187091.1">
    <property type="nucleotide sequence ID" value="NC_028653.1"/>
</dbReference>
<dbReference type="EMBL" id="KR053201">
    <property type="protein sequence ID" value="AKJ72372.1"/>
    <property type="molecule type" value="Genomic_DNA"/>
</dbReference>
<protein>
    <recommendedName>
        <fullName evidence="4">Minor tail protein</fullName>
    </recommendedName>
</protein>
<feature type="region of interest" description="Disordered" evidence="1">
    <location>
        <begin position="1"/>
        <end position="20"/>
    </location>
</feature>
<proteinExistence type="predicted"/>
<evidence type="ECO:0000313" key="3">
    <source>
        <dbReference type="Proteomes" id="UP000204476"/>
    </source>
</evidence>
<dbReference type="KEGG" id="vg:26515987"/>
<keyword evidence="3" id="KW-1185">Reference proteome</keyword>
<accession>A0A0K0N6K6</accession>
<dbReference type="OrthoDB" id="5922at10239"/>
<reference evidence="2 3" key="1">
    <citation type="journal article" date="2015" name="PLoS ONE">
        <title>Lysis to Kill: Evaluation of the Lytic Abilities, and Genomics of Nine Bacteriophages Infective for Gordonia spp. and Their Potential Use in Activated Sludge Foam Biocontrol.</title>
        <authorList>
            <person name="Dyson Z.A."/>
            <person name="Tucci J."/>
            <person name="Seviour R.J."/>
            <person name="Petrovski S."/>
        </authorList>
    </citation>
    <scope>NUCLEOTIDE SEQUENCE [LARGE SCALE GENOMIC DNA]</scope>
</reference>
<sequence length="313" mass="35209">MSGGGLSRGDRTHIIFRGPEGPKPFWLSGMRGQGKQGVELANGLVGLDRPPTELVWLQEARQNGADLVGSNVDIRTVKGAVNILGKTPRGVRAAYDDWQRNNFVDRYSRIFFINSYSGVRFLDVLLGASPDGSLDKDPALLRRLVNYPWTWVAPNPFYKGYTETFRAKTLGSGDEFVRIKVRNFGSAPRVYPRIYLPGPGVWHIPRGTRLPNWRGEENLGPLVEDDMIPLPPIKSGEGIWLNPDPRIETITRVDANDPTNKAKEKNLWAQMGGQRPKLWLNPRSQETWKFRCVGGVGGREAKMVVQPLYLTFW</sequence>
<gene>
    <name evidence="2" type="ORF">GTE8_29</name>
</gene>
<evidence type="ECO:0000256" key="1">
    <source>
        <dbReference type="SAM" id="MobiDB-lite"/>
    </source>
</evidence>
<name>A0A0K0N6K6_9CAUD</name>
<organism evidence="2 3">
    <name type="scientific">Gordonia phage GTE8</name>
    <dbReference type="NCBI Taxonomy" id="1647475"/>
    <lineage>
        <taxon>Viruses</taxon>
        <taxon>Duplodnaviria</taxon>
        <taxon>Heunggongvirae</taxon>
        <taxon>Uroviricota</taxon>
        <taxon>Caudoviricetes</taxon>
        <taxon>Zierdtviridae</taxon>
        <taxon>Emilbogenvirinae</taxon>
        <taxon>Foxborovirus</taxon>
        <taxon>Foxborovirus GTE8</taxon>
    </lineage>
</organism>
<dbReference type="GeneID" id="26515987"/>